<name>A0A1Q3C892_CEPFO</name>
<feature type="domain" description="HMA" evidence="7">
    <location>
        <begin position="1"/>
        <end position="68"/>
    </location>
</feature>
<evidence type="ECO:0000256" key="5">
    <source>
        <dbReference type="ARBA" id="ARBA00024045"/>
    </source>
</evidence>
<dbReference type="Gene3D" id="3.30.70.100">
    <property type="match status" value="1"/>
</dbReference>
<dbReference type="PANTHER" id="PTHR45811:SF49">
    <property type="entry name" value="OS04G0667600 PROTEIN"/>
    <property type="match status" value="1"/>
</dbReference>
<organism evidence="8 9">
    <name type="scientific">Cephalotus follicularis</name>
    <name type="common">Albany pitcher plant</name>
    <dbReference type="NCBI Taxonomy" id="3775"/>
    <lineage>
        <taxon>Eukaryota</taxon>
        <taxon>Viridiplantae</taxon>
        <taxon>Streptophyta</taxon>
        <taxon>Embryophyta</taxon>
        <taxon>Tracheophyta</taxon>
        <taxon>Spermatophyta</taxon>
        <taxon>Magnoliopsida</taxon>
        <taxon>eudicotyledons</taxon>
        <taxon>Gunneridae</taxon>
        <taxon>Pentapetalae</taxon>
        <taxon>rosids</taxon>
        <taxon>fabids</taxon>
        <taxon>Oxalidales</taxon>
        <taxon>Cephalotaceae</taxon>
        <taxon>Cephalotus</taxon>
    </lineage>
</organism>
<dbReference type="PANTHER" id="PTHR45811">
    <property type="entry name" value="COPPER TRANSPORT PROTEIN FAMILY-RELATED"/>
    <property type="match status" value="1"/>
</dbReference>
<reference evidence="9" key="1">
    <citation type="submission" date="2016-04" db="EMBL/GenBank/DDBJ databases">
        <title>Cephalotus genome sequencing.</title>
        <authorList>
            <person name="Fukushima K."/>
            <person name="Hasebe M."/>
            <person name="Fang X."/>
        </authorList>
    </citation>
    <scope>NUCLEOTIDE SEQUENCE [LARGE SCALE GENOMIC DNA]</scope>
    <source>
        <strain evidence="9">cv. St1</strain>
    </source>
</reference>
<dbReference type="STRING" id="3775.A0A1Q3C892"/>
<comment type="caution">
    <text evidence="8">The sequence shown here is derived from an EMBL/GenBank/DDBJ whole genome shotgun (WGS) entry which is preliminary data.</text>
</comment>
<protein>
    <submittedName>
        <fullName evidence="8">HMA domain-containing protein</fullName>
    </submittedName>
</protein>
<sequence length="131" mass="14761">MKKIVLQLDLFDDKSKQKAMKTVSGITGVDSVSMDMKEKKLTVIGDVDPVSMVGKLRKLCGTKIVTVGSAKQPEKKEEPKKEEPKKQETKRKDPKDEVADLVKAYQAYNPYMTTHYHVRSMDEDPNACVIC</sequence>
<dbReference type="Pfam" id="PF00403">
    <property type="entry name" value="HMA"/>
    <property type="match status" value="1"/>
</dbReference>
<accession>A0A1Q3C892</accession>
<evidence type="ECO:0000313" key="8">
    <source>
        <dbReference type="EMBL" id="GAV76311.1"/>
    </source>
</evidence>
<dbReference type="InterPro" id="IPR006121">
    <property type="entry name" value="HMA_dom"/>
</dbReference>
<evidence type="ECO:0000256" key="2">
    <source>
        <dbReference type="ARBA" id="ARBA00022723"/>
    </source>
</evidence>
<dbReference type="EMBL" id="BDDD01001477">
    <property type="protein sequence ID" value="GAV76311.1"/>
    <property type="molecule type" value="Genomic_DNA"/>
</dbReference>
<feature type="compositionally biased region" description="Basic and acidic residues" evidence="6">
    <location>
        <begin position="72"/>
        <end position="98"/>
    </location>
</feature>
<gene>
    <name evidence="8" type="ORF">CFOL_v3_19786</name>
</gene>
<proteinExistence type="inferred from homology"/>
<keyword evidence="4" id="KW-0636">Prenylation</keyword>
<dbReference type="PROSITE" id="PS50846">
    <property type="entry name" value="HMA_2"/>
    <property type="match status" value="1"/>
</dbReference>
<dbReference type="OrthoDB" id="1923658at2759"/>
<evidence type="ECO:0000259" key="7">
    <source>
        <dbReference type="PROSITE" id="PS50846"/>
    </source>
</evidence>
<dbReference type="AlphaFoldDB" id="A0A1Q3C892"/>
<evidence type="ECO:0000256" key="3">
    <source>
        <dbReference type="ARBA" id="ARBA00023288"/>
    </source>
</evidence>
<dbReference type="SUPFAM" id="SSF55008">
    <property type="entry name" value="HMA, heavy metal-associated domain"/>
    <property type="match status" value="1"/>
</dbReference>
<evidence type="ECO:0000313" key="9">
    <source>
        <dbReference type="Proteomes" id="UP000187406"/>
    </source>
</evidence>
<keyword evidence="3" id="KW-0449">Lipoprotein</keyword>
<keyword evidence="1" id="KW-0488">Methylation</keyword>
<dbReference type="InParanoid" id="A0A1Q3C892"/>
<dbReference type="GO" id="GO:0046872">
    <property type="term" value="F:metal ion binding"/>
    <property type="evidence" value="ECO:0007669"/>
    <property type="project" value="UniProtKB-KW"/>
</dbReference>
<keyword evidence="2" id="KW-0479">Metal-binding</keyword>
<feature type="region of interest" description="Disordered" evidence="6">
    <location>
        <begin position="67"/>
        <end position="98"/>
    </location>
</feature>
<evidence type="ECO:0000256" key="4">
    <source>
        <dbReference type="ARBA" id="ARBA00023289"/>
    </source>
</evidence>
<evidence type="ECO:0000256" key="1">
    <source>
        <dbReference type="ARBA" id="ARBA00022481"/>
    </source>
</evidence>
<comment type="similarity">
    <text evidence="5">Belongs to the HIPP family.</text>
</comment>
<evidence type="ECO:0000256" key="6">
    <source>
        <dbReference type="SAM" id="MobiDB-lite"/>
    </source>
</evidence>
<dbReference type="InterPro" id="IPR036163">
    <property type="entry name" value="HMA_dom_sf"/>
</dbReference>
<dbReference type="Proteomes" id="UP000187406">
    <property type="component" value="Unassembled WGS sequence"/>
</dbReference>
<keyword evidence="9" id="KW-1185">Reference proteome</keyword>
<dbReference type="InterPro" id="IPR051863">
    <property type="entry name" value="HIPP"/>
</dbReference>